<gene>
    <name evidence="8" type="ORF">GCM10022254_36400</name>
</gene>
<evidence type="ECO:0000259" key="7">
    <source>
        <dbReference type="PROSITE" id="PS50110"/>
    </source>
</evidence>
<comment type="caution">
    <text evidence="8">The sequence shown here is derived from an EMBL/GenBank/DDBJ whole genome shotgun (WGS) entry which is preliminary data.</text>
</comment>
<reference evidence="9" key="1">
    <citation type="journal article" date="2019" name="Int. J. Syst. Evol. Microbiol.">
        <title>The Global Catalogue of Microorganisms (GCM) 10K type strain sequencing project: providing services to taxonomists for standard genome sequencing and annotation.</title>
        <authorList>
            <consortium name="The Broad Institute Genomics Platform"/>
            <consortium name="The Broad Institute Genome Sequencing Center for Infectious Disease"/>
            <person name="Wu L."/>
            <person name="Ma J."/>
        </authorList>
    </citation>
    <scope>NUCLEOTIDE SEQUENCE [LARGE SCALE GENOMIC DNA]</scope>
    <source>
        <strain evidence="9">JCM 17440</strain>
    </source>
</reference>
<dbReference type="SMART" id="SM00448">
    <property type="entry name" value="REC"/>
    <property type="match status" value="1"/>
</dbReference>
<dbReference type="EMBL" id="BAABAS010000007">
    <property type="protein sequence ID" value="GAA4233595.1"/>
    <property type="molecule type" value="Genomic_DNA"/>
</dbReference>
<dbReference type="SMART" id="SM00421">
    <property type="entry name" value="HTH_LUXR"/>
    <property type="match status" value="1"/>
</dbReference>
<dbReference type="InterPro" id="IPR058245">
    <property type="entry name" value="NreC/VraR/RcsB-like_REC"/>
</dbReference>
<evidence type="ECO:0000256" key="2">
    <source>
        <dbReference type="ARBA" id="ARBA00023015"/>
    </source>
</evidence>
<keyword evidence="1 5" id="KW-0597">Phosphoprotein</keyword>
<dbReference type="SUPFAM" id="SSF46894">
    <property type="entry name" value="C-terminal effector domain of the bipartite response regulators"/>
    <property type="match status" value="1"/>
</dbReference>
<evidence type="ECO:0000256" key="4">
    <source>
        <dbReference type="ARBA" id="ARBA00023163"/>
    </source>
</evidence>
<evidence type="ECO:0000259" key="6">
    <source>
        <dbReference type="PROSITE" id="PS50043"/>
    </source>
</evidence>
<evidence type="ECO:0000256" key="3">
    <source>
        <dbReference type="ARBA" id="ARBA00023125"/>
    </source>
</evidence>
<dbReference type="Pfam" id="PF00072">
    <property type="entry name" value="Response_reg"/>
    <property type="match status" value="1"/>
</dbReference>
<dbReference type="InterPro" id="IPR039420">
    <property type="entry name" value="WalR-like"/>
</dbReference>
<dbReference type="CDD" id="cd17535">
    <property type="entry name" value="REC_NarL-like"/>
    <property type="match status" value="1"/>
</dbReference>
<dbReference type="Gene3D" id="3.40.50.2300">
    <property type="match status" value="1"/>
</dbReference>
<name>A0ABP8C4T1_9ACTN</name>
<protein>
    <submittedName>
        <fullName evidence="8">Response regulator transcription factor</fullName>
    </submittedName>
</protein>
<keyword evidence="9" id="KW-1185">Reference proteome</keyword>
<evidence type="ECO:0000313" key="8">
    <source>
        <dbReference type="EMBL" id="GAA4233595.1"/>
    </source>
</evidence>
<feature type="modified residue" description="4-aspartylphosphate" evidence="5">
    <location>
        <position position="56"/>
    </location>
</feature>
<dbReference type="PANTHER" id="PTHR43214:SF24">
    <property type="entry name" value="TRANSCRIPTIONAL REGULATORY PROTEIN NARL-RELATED"/>
    <property type="match status" value="1"/>
</dbReference>
<evidence type="ECO:0000313" key="9">
    <source>
        <dbReference type="Proteomes" id="UP001501710"/>
    </source>
</evidence>
<dbReference type="InterPro" id="IPR001789">
    <property type="entry name" value="Sig_transdc_resp-reg_receiver"/>
</dbReference>
<dbReference type="PROSITE" id="PS50043">
    <property type="entry name" value="HTH_LUXR_2"/>
    <property type="match status" value="1"/>
</dbReference>
<feature type="domain" description="Response regulatory" evidence="7">
    <location>
        <begin position="5"/>
        <end position="123"/>
    </location>
</feature>
<dbReference type="Proteomes" id="UP001501710">
    <property type="component" value="Unassembled WGS sequence"/>
</dbReference>
<dbReference type="InterPro" id="IPR011006">
    <property type="entry name" value="CheY-like_superfamily"/>
</dbReference>
<dbReference type="RefSeq" id="WP_344898063.1">
    <property type="nucleotide sequence ID" value="NZ_BAABAS010000007.1"/>
</dbReference>
<keyword evidence="4" id="KW-0804">Transcription</keyword>
<proteinExistence type="predicted"/>
<organism evidence="8 9">
    <name type="scientific">Actinomadura meridiana</name>
    <dbReference type="NCBI Taxonomy" id="559626"/>
    <lineage>
        <taxon>Bacteria</taxon>
        <taxon>Bacillati</taxon>
        <taxon>Actinomycetota</taxon>
        <taxon>Actinomycetes</taxon>
        <taxon>Streptosporangiales</taxon>
        <taxon>Thermomonosporaceae</taxon>
        <taxon>Actinomadura</taxon>
    </lineage>
</organism>
<keyword evidence="3" id="KW-0238">DNA-binding</keyword>
<feature type="domain" description="HTH luxR-type" evidence="6">
    <location>
        <begin position="151"/>
        <end position="216"/>
    </location>
</feature>
<dbReference type="PRINTS" id="PR00038">
    <property type="entry name" value="HTHLUXR"/>
</dbReference>
<dbReference type="InterPro" id="IPR000792">
    <property type="entry name" value="Tscrpt_reg_LuxR_C"/>
</dbReference>
<dbReference type="Pfam" id="PF00196">
    <property type="entry name" value="GerE"/>
    <property type="match status" value="1"/>
</dbReference>
<accession>A0ABP8C4T1</accession>
<sequence>MSLVRLMVADDEPMVLAGLRTTLCRRSSIAVVAEASNGAQALALCRSVRPDVVLMDTSMPVMDGFQATEAICGPGGVPGVRIVMYGQSDSDEHLFRALRSGVLGFARKNASPDELINCIHRVHRGEAGLSPGAVTRLVSEFSRTCASAATSNGCLDVLSPRERDVLELLLRGLRYDEIAARLTLSKSTAKSHLRNICHKLDVRDRTELVIYAHEHGLPLHSRCS</sequence>
<dbReference type="PROSITE" id="PS50110">
    <property type="entry name" value="RESPONSE_REGULATORY"/>
    <property type="match status" value="1"/>
</dbReference>
<dbReference type="PANTHER" id="PTHR43214">
    <property type="entry name" value="TWO-COMPONENT RESPONSE REGULATOR"/>
    <property type="match status" value="1"/>
</dbReference>
<evidence type="ECO:0000256" key="1">
    <source>
        <dbReference type="ARBA" id="ARBA00022553"/>
    </source>
</evidence>
<evidence type="ECO:0000256" key="5">
    <source>
        <dbReference type="PROSITE-ProRule" id="PRU00169"/>
    </source>
</evidence>
<dbReference type="InterPro" id="IPR016032">
    <property type="entry name" value="Sig_transdc_resp-reg_C-effctor"/>
</dbReference>
<dbReference type="SUPFAM" id="SSF52172">
    <property type="entry name" value="CheY-like"/>
    <property type="match status" value="1"/>
</dbReference>
<keyword evidence="2" id="KW-0805">Transcription regulation</keyword>
<dbReference type="CDD" id="cd06170">
    <property type="entry name" value="LuxR_C_like"/>
    <property type="match status" value="1"/>
</dbReference>